<reference evidence="1 2" key="1">
    <citation type="submission" date="2024-06" db="EMBL/GenBank/DDBJ databases">
        <title>The Natural Products Discovery Center: Release of the First 8490 Sequenced Strains for Exploring Actinobacteria Biosynthetic Diversity.</title>
        <authorList>
            <person name="Kalkreuter E."/>
            <person name="Kautsar S.A."/>
            <person name="Yang D."/>
            <person name="Bader C.D."/>
            <person name="Teijaro C.N."/>
            <person name="Fluegel L."/>
            <person name="Davis C.M."/>
            <person name="Simpson J.R."/>
            <person name="Lauterbach L."/>
            <person name="Steele A.D."/>
            <person name="Gui C."/>
            <person name="Meng S."/>
            <person name="Li G."/>
            <person name="Viehrig K."/>
            <person name="Ye F."/>
            <person name="Su P."/>
            <person name="Kiefer A.F."/>
            <person name="Nichols A."/>
            <person name="Cepeda A.J."/>
            <person name="Yan W."/>
            <person name="Fan B."/>
            <person name="Jiang Y."/>
            <person name="Adhikari A."/>
            <person name="Zheng C.-J."/>
            <person name="Schuster L."/>
            <person name="Cowan T.M."/>
            <person name="Smanski M.J."/>
            <person name="Chevrette M.G."/>
            <person name="De Carvalho L.P.S."/>
            <person name="Shen B."/>
        </authorList>
    </citation>
    <scope>NUCLEOTIDE SEQUENCE [LARGE SCALE GENOMIC DNA]</scope>
    <source>
        <strain evidence="1 2">NPDC006434</strain>
    </source>
</reference>
<gene>
    <name evidence="1" type="ORF">ABZZ21_32040</name>
</gene>
<evidence type="ECO:0000313" key="2">
    <source>
        <dbReference type="Proteomes" id="UP001550210"/>
    </source>
</evidence>
<evidence type="ECO:0000313" key="1">
    <source>
        <dbReference type="EMBL" id="MET9849096.1"/>
    </source>
</evidence>
<organism evidence="1 2">
    <name type="scientific">Streptomyces ossamyceticus</name>
    <dbReference type="NCBI Taxonomy" id="249581"/>
    <lineage>
        <taxon>Bacteria</taxon>
        <taxon>Bacillati</taxon>
        <taxon>Actinomycetota</taxon>
        <taxon>Actinomycetes</taxon>
        <taxon>Kitasatosporales</taxon>
        <taxon>Streptomycetaceae</taxon>
        <taxon>Streptomyces</taxon>
    </lineage>
</organism>
<proteinExistence type="predicted"/>
<keyword evidence="2" id="KW-1185">Reference proteome</keyword>
<dbReference type="RefSeq" id="WP_355401526.1">
    <property type="nucleotide sequence ID" value="NZ_JBEXPZ010000048.1"/>
</dbReference>
<sequence>MRIPPRPWPLPSARLVAADIEWTHGSGQEVRGLIVALLLHLTGRPEAARAYADHAGEPWTGAPAPRRKDGFRGVYADWKIDYGPTGHLLTMV</sequence>
<name>A0ABV2V5I8_9ACTN</name>
<dbReference type="EMBL" id="JBEXPZ010000048">
    <property type="protein sequence ID" value="MET9849096.1"/>
    <property type="molecule type" value="Genomic_DNA"/>
</dbReference>
<protein>
    <submittedName>
        <fullName evidence="1">Uncharacterized protein</fullName>
    </submittedName>
</protein>
<dbReference type="Proteomes" id="UP001550210">
    <property type="component" value="Unassembled WGS sequence"/>
</dbReference>
<accession>A0ABV2V5I8</accession>
<comment type="caution">
    <text evidence="1">The sequence shown here is derived from an EMBL/GenBank/DDBJ whole genome shotgun (WGS) entry which is preliminary data.</text>
</comment>